<organism evidence="2 3">
    <name type="scientific">Brenneria goodwinii</name>
    <dbReference type="NCBI Taxonomy" id="1109412"/>
    <lineage>
        <taxon>Bacteria</taxon>
        <taxon>Pseudomonadati</taxon>
        <taxon>Pseudomonadota</taxon>
        <taxon>Gammaproteobacteria</taxon>
        <taxon>Enterobacterales</taxon>
        <taxon>Pectobacteriaceae</taxon>
        <taxon>Brenneria</taxon>
    </lineage>
</organism>
<evidence type="ECO:0000313" key="2">
    <source>
        <dbReference type="EMBL" id="CPR16176.1"/>
    </source>
</evidence>
<name>A0A0G4JU89_9GAMM</name>
<gene>
    <name evidence="2" type="ORF">BN1221_01934c</name>
</gene>
<evidence type="ECO:0000256" key="1">
    <source>
        <dbReference type="SAM" id="MobiDB-lite"/>
    </source>
</evidence>
<sequence>MSYSTNKAIRVLCHKKSPGAIFNNAGNGAKNSGQDAGYKKAI</sequence>
<feature type="compositionally biased region" description="Polar residues" evidence="1">
    <location>
        <begin position="24"/>
        <end position="34"/>
    </location>
</feature>
<dbReference type="EMBL" id="CGIG01000001">
    <property type="protein sequence ID" value="CPR16176.1"/>
    <property type="molecule type" value="Genomic_DNA"/>
</dbReference>
<protein>
    <submittedName>
        <fullName evidence="2">Uncharacterized protein</fullName>
    </submittedName>
</protein>
<accession>A0A0G4JU89</accession>
<feature type="region of interest" description="Disordered" evidence="1">
    <location>
        <begin position="23"/>
        <end position="42"/>
    </location>
</feature>
<keyword evidence="3" id="KW-1185">Reference proteome</keyword>
<reference evidence="3" key="1">
    <citation type="submission" date="2015-01" db="EMBL/GenBank/DDBJ databases">
        <authorList>
            <person name="Paterson Steve"/>
        </authorList>
    </citation>
    <scope>NUCLEOTIDE SEQUENCE [LARGE SCALE GENOMIC DNA]</scope>
    <source>
        <strain evidence="3">OBR1</strain>
    </source>
</reference>
<dbReference type="AlphaFoldDB" id="A0A0G4JU89"/>
<evidence type="ECO:0000313" key="3">
    <source>
        <dbReference type="Proteomes" id="UP000044377"/>
    </source>
</evidence>
<dbReference type="Proteomes" id="UP000044377">
    <property type="component" value="Unassembled WGS sequence"/>
</dbReference>
<dbReference type="STRING" id="1109412.BN1221_01934c"/>
<proteinExistence type="predicted"/>